<protein>
    <submittedName>
        <fullName evidence="1">Uncharacterized protein</fullName>
    </submittedName>
</protein>
<evidence type="ECO:0000313" key="2">
    <source>
        <dbReference type="Proteomes" id="UP001177021"/>
    </source>
</evidence>
<dbReference type="EMBL" id="CASHSV030000716">
    <property type="protein sequence ID" value="CAJ2673056.1"/>
    <property type="molecule type" value="Genomic_DNA"/>
</dbReference>
<dbReference type="Proteomes" id="UP001177021">
    <property type="component" value="Unassembled WGS sequence"/>
</dbReference>
<accession>A0ACB0LU65</accession>
<reference evidence="1" key="1">
    <citation type="submission" date="2023-10" db="EMBL/GenBank/DDBJ databases">
        <authorList>
            <person name="Rodriguez Cubillos JULIANA M."/>
            <person name="De Vega J."/>
        </authorList>
    </citation>
    <scope>NUCLEOTIDE SEQUENCE</scope>
</reference>
<proteinExistence type="predicted"/>
<organism evidence="1 2">
    <name type="scientific">Trifolium pratense</name>
    <name type="common">Red clover</name>
    <dbReference type="NCBI Taxonomy" id="57577"/>
    <lineage>
        <taxon>Eukaryota</taxon>
        <taxon>Viridiplantae</taxon>
        <taxon>Streptophyta</taxon>
        <taxon>Embryophyta</taxon>
        <taxon>Tracheophyta</taxon>
        <taxon>Spermatophyta</taxon>
        <taxon>Magnoliopsida</taxon>
        <taxon>eudicotyledons</taxon>
        <taxon>Gunneridae</taxon>
        <taxon>Pentapetalae</taxon>
        <taxon>rosids</taxon>
        <taxon>fabids</taxon>
        <taxon>Fabales</taxon>
        <taxon>Fabaceae</taxon>
        <taxon>Papilionoideae</taxon>
        <taxon>50 kb inversion clade</taxon>
        <taxon>NPAAA clade</taxon>
        <taxon>Hologalegina</taxon>
        <taxon>IRL clade</taxon>
        <taxon>Trifolieae</taxon>
        <taxon>Trifolium</taxon>
    </lineage>
</organism>
<gene>
    <name evidence="1" type="ORF">MILVUS5_LOCUS36590</name>
</gene>
<comment type="caution">
    <text evidence="1">The sequence shown here is derived from an EMBL/GenBank/DDBJ whole genome shotgun (WGS) entry which is preliminary data.</text>
</comment>
<evidence type="ECO:0000313" key="1">
    <source>
        <dbReference type="EMBL" id="CAJ2673056.1"/>
    </source>
</evidence>
<sequence length="1576" mass="180343">MGQLSRQFSMLQNQGGFGGNTHDNPKNETCNGITLRSREIPERPVVEKPLKKKVIEGEVENKQEVVVENERYEGEVEKETMTKEVENSEDEKEEVEKQREIKEKESKKVEKVEALEQMPSYAKFLKELLTKKRKPLDDEMVSMTEECSALIQRKLPQKKKDPGSFTIPCSIGDLTIGKALCDLGASVNLMPLSMMKKIPGAVAKPTKMSLSLADRSIVYPEGILHDVLVRVGGFVFPADFVVLDMEEDKNWEPLLLGRPFLATGRALIDVELGELMFRTDGEQILFNVFEAMKQHDDDTQCFRIEVVDEVIEDIFKVQHSSSTLEKVLVNSLDNVEEEGEREIELCLSNLNATIISSKLTHLEEEKLLRVLKSNKAAMGWTISDLKGISPTFCMHKIKLEAEFKPVVQPQRRLNPTMKEDWSLKLDDALWAYRTAFKTHLGFSPYQLVYGKACHLPVELEHKAYWAVKQLNMDATLAGRARLLKLNELEEWRERAYENAVLYKARTKRYHDAQLVPKKFHEGQLVLLFNSRFKLFPGKLKSKWSGPFVVKEVFPHGAVEIFKSGEENQSFKAVGRSRVCVCGDFNAVRSVDERVSANDGYRPSDHIHFNRFIDDNTLIDLPLCGRKFTWFKGDGRSMSRLDRFLLSGEWCLTWPNCTQVAKMRGLSDHCPLVLAADEEDWGPRPLRMLKCWKDVPGYHLFVREKWKSFQIEGWGGFVLKEKFKWIKSVLKDWHSSHTQNLPSRIESLKDRLAVLDDKGGDEVLSESELAELRGVSLDIHSLSRLNASICWQQSRSRWLKEGDANTKYFHSVLARRRRGNAISTLQVDGTTVEGVLPIRHAVFSHFASHFKAVNVERPRVDNLTFKRLQASESWANVRALQAVLVLFESMSGLRVNFHKSMLVGVNIPDSWLVEAASALCCKVGKIPFLYLGLPIGGDPRRLCFWEPVLDRLKNRLSGWKSRFLSIGGRLVLLKSVLTSLPVYALSFFKAPSGTISSIESILIKFFWGGSEDLRKVSWINWNTIFLRKEYGGLGVRQLKEFNLALLGKWCWRMLVDREGLWFRVLAGRYGVERGRLCEGGARGSTWWRELARIRDGGGEAGRGWFRESVLRQVGDGSDTFFWTDPWVDGISLRERFGRLFDLAENKSVLVAEMFLRGWEAGGEAWEWRRQLRAWEEEMLGECQALLLTISLQDHVSDRWQWRSGLDDGYTVRGVYQLLTTQDAVTLDVASGLIWHRQVPLKVSICAWRLLRDRLPTKANLVTRGILSTEAHLCVSGCGEVETAQHLFLYCSSFGSLWSLVSSWIGSSSVTAQTLSEHFVQFTDSAGGSRARRSFMQLVWLVCVWVVWTERNHRLFTGSANSMHLMLDKIKIFSYRWLKATSSTLALNCHSWWIICLPLYKRLKKNPPPWDDTMSQSIRQIKQLIKRLPCLGIPDPQAFLIVETDSSDLGFGGILKQRLPESSREQVPCLLAFQRVYVRLHWTFVAQVMIVAMRGCPAEILHNLSVAHRFRGVVPRRPEKSRNAILTLFCDEGWRPSADTVHRIENVDFWLTFEGFRPRNLFYSVFRVDSDSGVCFMS</sequence>
<name>A0ACB0LU65_TRIPR</name>
<keyword evidence="2" id="KW-1185">Reference proteome</keyword>